<name>A0A0G1KCD5_9BACT</name>
<dbReference type="Pfam" id="PF00005">
    <property type="entry name" value="ABC_tran"/>
    <property type="match status" value="1"/>
</dbReference>
<protein>
    <submittedName>
        <fullName evidence="5">Sulfate-transporting ATPase</fullName>
    </submittedName>
</protein>
<keyword evidence="3" id="KW-0067">ATP-binding</keyword>
<evidence type="ECO:0000313" key="5">
    <source>
        <dbReference type="EMBL" id="KKT81258.1"/>
    </source>
</evidence>
<evidence type="ECO:0000256" key="1">
    <source>
        <dbReference type="ARBA" id="ARBA00022448"/>
    </source>
</evidence>
<dbReference type="InterPro" id="IPR003439">
    <property type="entry name" value="ABC_transporter-like_ATP-bd"/>
</dbReference>
<dbReference type="PANTHER" id="PTHR42788:SF13">
    <property type="entry name" value="ALIPHATIC SULFONATES IMPORT ATP-BINDING PROTEIN SSUB"/>
    <property type="match status" value="1"/>
</dbReference>
<organism evidence="5 6">
    <name type="scientific">Candidatus Yanofskybacteria bacterium GW2011_GWA2_44_9</name>
    <dbReference type="NCBI Taxonomy" id="1619025"/>
    <lineage>
        <taxon>Bacteria</taxon>
        <taxon>Candidatus Yanofskyibacteriota</taxon>
    </lineage>
</organism>
<sequence>MSSPQVLLKVENVCQQFGDNLVLRDVNVEIENIEGRGQVVAILGPSGVGKTQFFMILAALRKAASGKVLIGQELKPVRNGQVGVVFQNYYIDPWLTVMQSIIRAGKQTGLSAKQSREKGMSLLGKFGLTERKDYYPAQLSGGQRQRIAIVEQLMCSEHFLLMDEPFSGLDYKAKQDACALINEVAHDQTDGQDNTVIFVTHDIETALMAADRIWFMGRDRDAEGKIVPGARIVEIADLVAEGIAYQPDVQFSPKFLQLAQVIKERFCDPKGPYTS</sequence>
<dbReference type="InterPro" id="IPR050166">
    <property type="entry name" value="ABC_transporter_ATP-bind"/>
</dbReference>
<dbReference type="InterPro" id="IPR017871">
    <property type="entry name" value="ABC_transporter-like_CS"/>
</dbReference>
<dbReference type="GO" id="GO:0005524">
    <property type="term" value="F:ATP binding"/>
    <property type="evidence" value="ECO:0007669"/>
    <property type="project" value="UniProtKB-KW"/>
</dbReference>
<dbReference type="SUPFAM" id="SSF52540">
    <property type="entry name" value="P-loop containing nucleoside triphosphate hydrolases"/>
    <property type="match status" value="1"/>
</dbReference>
<evidence type="ECO:0000313" key="6">
    <source>
        <dbReference type="Proteomes" id="UP000034032"/>
    </source>
</evidence>
<dbReference type="InterPro" id="IPR027417">
    <property type="entry name" value="P-loop_NTPase"/>
</dbReference>
<reference evidence="5 6" key="1">
    <citation type="journal article" date="2015" name="Nature">
        <title>rRNA introns, odd ribosomes, and small enigmatic genomes across a large radiation of phyla.</title>
        <authorList>
            <person name="Brown C.T."/>
            <person name="Hug L.A."/>
            <person name="Thomas B.C."/>
            <person name="Sharon I."/>
            <person name="Castelle C.J."/>
            <person name="Singh A."/>
            <person name="Wilkins M.J."/>
            <person name="Williams K.H."/>
            <person name="Banfield J.F."/>
        </authorList>
    </citation>
    <scope>NUCLEOTIDE SEQUENCE [LARGE SCALE GENOMIC DNA]</scope>
</reference>
<proteinExistence type="predicted"/>
<comment type="caution">
    <text evidence="5">The sequence shown here is derived from an EMBL/GenBank/DDBJ whole genome shotgun (WGS) entry which is preliminary data.</text>
</comment>
<dbReference type="GO" id="GO:0016887">
    <property type="term" value="F:ATP hydrolysis activity"/>
    <property type="evidence" value="ECO:0007669"/>
    <property type="project" value="InterPro"/>
</dbReference>
<dbReference type="PROSITE" id="PS00211">
    <property type="entry name" value="ABC_TRANSPORTER_1"/>
    <property type="match status" value="1"/>
</dbReference>
<dbReference type="EMBL" id="LCJR01000023">
    <property type="protein sequence ID" value="KKT81258.1"/>
    <property type="molecule type" value="Genomic_DNA"/>
</dbReference>
<feature type="domain" description="ABC transporter" evidence="4">
    <location>
        <begin position="8"/>
        <end position="243"/>
    </location>
</feature>
<keyword evidence="1" id="KW-0813">Transport</keyword>
<dbReference type="InterPro" id="IPR003593">
    <property type="entry name" value="AAA+_ATPase"/>
</dbReference>
<gene>
    <name evidence="5" type="ORF">UW79_C0023G0031</name>
</gene>
<keyword evidence="2" id="KW-0547">Nucleotide-binding</keyword>
<dbReference type="AlphaFoldDB" id="A0A0G1KCD5"/>
<evidence type="ECO:0000259" key="4">
    <source>
        <dbReference type="PROSITE" id="PS50893"/>
    </source>
</evidence>
<evidence type="ECO:0000256" key="2">
    <source>
        <dbReference type="ARBA" id="ARBA00022741"/>
    </source>
</evidence>
<dbReference type="Gene3D" id="3.40.50.300">
    <property type="entry name" value="P-loop containing nucleotide triphosphate hydrolases"/>
    <property type="match status" value="1"/>
</dbReference>
<dbReference type="PROSITE" id="PS50893">
    <property type="entry name" value="ABC_TRANSPORTER_2"/>
    <property type="match status" value="1"/>
</dbReference>
<evidence type="ECO:0000256" key="3">
    <source>
        <dbReference type="ARBA" id="ARBA00022840"/>
    </source>
</evidence>
<dbReference type="SMART" id="SM00382">
    <property type="entry name" value="AAA"/>
    <property type="match status" value="1"/>
</dbReference>
<dbReference type="Proteomes" id="UP000034032">
    <property type="component" value="Unassembled WGS sequence"/>
</dbReference>
<accession>A0A0G1KCD5</accession>
<dbReference type="PANTHER" id="PTHR42788">
    <property type="entry name" value="TAURINE IMPORT ATP-BINDING PROTEIN-RELATED"/>
    <property type="match status" value="1"/>
</dbReference>